<dbReference type="STRING" id="1798.AWC30_00770"/>
<dbReference type="Gene3D" id="2.30.38.10">
    <property type="entry name" value="Luciferase, Domain 3"/>
    <property type="match status" value="1"/>
</dbReference>
<dbReference type="GO" id="GO:0072330">
    <property type="term" value="P:monocarboxylic acid biosynthetic process"/>
    <property type="evidence" value="ECO:0007669"/>
    <property type="project" value="UniProtKB-ARBA"/>
</dbReference>
<dbReference type="CDD" id="cd05930">
    <property type="entry name" value="A_NRPS"/>
    <property type="match status" value="1"/>
</dbReference>
<dbReference type="EMBL" id="LQPZ01000012">
    <property type="protein sequence ID" value="ORX07313.1"/>
    <property type="molecule type" value="Genomic_DNA"/>
</dbReference>
<dbReference type="Pfam" id="PF00668">
    <property type="entry name" value="Condensation"/>
    <property type="match status" value="2"/>
</dbReference>
<comment type="caution">
    <text evidence="6">The sequence shown here is derived from an EMBL/GenBank/DDBJ whole genome shotgun (WGS) entry which is preliminary data.</text>
</comment>
<dbReference type="FunFam" id="3.40.50.980:FF:000001">
    <property type="entry name" value="Non-ribosomal peptide synthetase"/>
    <property type="match status" value="1"/>
</dbReference>
<dbReference type="Gene3D" id="3.30.559.10">
    <property type="entry name" value="Chloramphenicol acetyltransferase-like domain"/>
    <property type="match status" value="2"/>
</dbReference>
<dbReference type="GO" id="GO:0044550">
    <property type="term" value="P:secondary metabolite biosynthetic process"/>
    <property type="evidence" value="ECO:0007669"/>
    <property type="project" value="TreeGrafter"/>
</dbReference>
<dbReference type="InterPro" id="IPR029058">
    <property type="entry name" value="AB_hydrolase_fold"/>
</dbReference>
<evidence type="ECO:0000256" key="3">
    <source>
        <dbReference type="ARBA" id="ARBA00022553"/>
    </source>
</evidence>
<dbReference type="Pfam" id="PF00550">
    <property type="entry name" value="PP-binding"/>
    <property type="match status" value="2"/>
</dbReference>
<dbReference type="NCBIfam" id="TIGR01733">
    <property type="entry name" value="AA-adenyl-dom"/>
    <property type="match status" value="1"/>
</dbReference>
<dbReference type="Gene3D" id="3.40.50.1820">
    <property type="entry name" value="alpha/beta hydrolase"/>
    <property type="match status" value="1"/>
</dbReference>
<dbReference type="InterPro" id="IPR020806">
    <property type="entry name" value="PKS_PP-bd"/>
</dbReference>
<dbReference type="FunFam" id="3.40.50.12780:FF:000012">
    <property type="entry name" value="Non-ribosomal peptide synthetase"/>
    <property type="match status" value="1"/>
</dbReference>
<dbReference type="Gene3D" id="1.10.1200.10">
    <property type="entry name" value="ACP-like"/>
    <property type="match status" value="1"/>
</dbReference>
<organism evidence="6 7">
    <name type="scientific">Mycolicibacillus trivialis</name>
    <dbReference type="NCBI Taxonomy" id="1798"/>
    <lineage>
        <taxon>Bacteria</taxon>
        <taxon>Bacillati</taxon>
        <taxon>Actinomycetota</taxon>
        <taxon>Actinomycetes</taxon>
        <taxon>Mycobacteriales</taxon>
        <taxon>Mycobacteriaceae</taxon>
        <taxon>Mycolicibacillus</taxon>
    </lineage>
</organism>
<dbReference type="Pfam" id="PF00501">
    <property type="entry name" value="AMP-binding"/>
    <property type="match status" value="1"/>
</dbReference>
<dbReference type="GO" id="GO:0031177">
    <property type="term" value="F:phosphopantetheine binding"/>
    <property type="evidence" value="ECO:0007669"/>
    <property type="project" value="InterPro"/>
</dbReference>
<dbReference type="PROSITE" id="PS00012">
    <property type="entry name" value="PHOSPHOPANTETHEINE"/>
    <property type="match status" value="2"/>
</dbReference>
<evidence type="ECO:0000256" key="4">
    <source>
        <dbReference type="SAM" id="MobiDB-lite"/>
    </source>
</evidence>
<dbReference type="CDD" id="cd19531">
    <property type="entry name" value="LCL_NRPS-like"/>
    <property type="match status" value="1"/>
</dbReference>
<name>A0A1X2ENP1_9MYCO</name>
<evidence type="ECO:0000256" key="1">
    <source>
        <dbReference type="ARBA" id="ARBA00001957"/>
    </source>
</evidence>
<dbReference type="InterPro" id="IPR025110">
    <property type="entry name" value="AMP-bd_C"/>
</dbReference>
<dbReference type="Gene3D" id="3.40.50.980">
    <property type="match status" value="2"/>
</dbReference>
<evidence type="ECO:0000313" key="6">
    <source>
        <dbReference type="EMBL" id="ORX07313.1"/>
    </source>
</evidence>
<dbReference type="FunFam" id="1.10.1200.10:FF:000016">
    <property type="entry name" value="Non-ribosomal peptide synthase"/>
    <property type="match status" value="1"/>
</dbReference>
<sequence>MAGDADSIRDRRRELMRKRIAESGITSTEPAEHIAAEAEQPYPLSSGQRRMWFLQTLAPTDPTLNIGVGYRLSGAIDEGRLRDAASAVLARHAILRTTYGTDSEGVPYQQFKEHVELPWQSDDLSGLPESERNQRIESITHTEFGRPFDLSTELPIRLTLVRLATDEAVFLIVAHHICWDDESWPVFFTDLNAAYNGRRLDPHVPQYLVAEVLGARPDTHDNDIRYWRDNLASLPGPVEFPGATSTSPSRTAAHTRHRLPDRLYEQVGDFARQHSATPFMVLLAAFGAVIRRYTGATDFLVGVPVVNRSARAQGAIGYFGNTLLLRITAGATDTFETMAARVRDTCRDGYAHQGTGVDVVVREVNPDRTSRHDGLGALASLGFSMRGSVDGIRWDGIDAEQMDVAPATTEVPLSLTVVSETDGVFLELEYQTEVLSSRLVDQLVRHLERLLTEALADPSRRLAETEMLDAGERTALLTMSRGDLVETPATTLVSLLETVAAKNAHRCAVVSDDEELTYTELHRRANRLARWLVGNGAGAENIIGLQLGTSVEFLVAALAVLKSGAAYLPIDPAYPADRIDYLIGDTDPHMVLGREGIAAAETAAARHSDADVSDADRIRPLRPENLAYVIYTSGSTGQPKGVAVAHRAIADHLIGFVAEWNLTAEDRLLQSSSVSFDASLADIFMPLTTGATLVVPKAGAMSDIDYVAATVDRHGVTVLHMVPSMLDALLHDADPGRWRNLRHIPVGGEALPGPVADRFSRLLDAELRNHYGPTEAVVCSTHHAVTKPYGDATVPIGIPNRNVHTYVLDQALQPVPAGVTGELYLGGQQLARGYLRQPALTSARFIADPFTAGGRLYRTGDLVFRNHAGELEFVGRADDQVKIRGFRIELGEVESVVGAHPAVRQCVAAVVDGEHGPVLAAYIVPAAEIALDEVRAHAAAKLPAYMLPSAYALIPSVPLMVNGKLDKKALPIPTRAMGTLQREPRTPTESRMCAIFGALFSDRPVGAEDSFFELGGHSLLAARLVAQIRSEFGVDLTVRAVFDAPTPAGLASQLVEQFRAEFDIDLDEIGGEEPAPTAQVEAPQEADSIRPELTGAGRHNEYPLSYSQLATWFQHRLGGPRDAFNLPLALRMDGPLNLGALTDALNDVVERHDALRTTFAEHDGLPYQVVHAEWRIELPEHHIRADEIDERISTLRREVLHPENGPLIRAELLTVDATTHVLVAIVHHIVGDHRSLEVVVDDLIEAYRARHAGRAPRWAELPVQFGDYARWQREAFDVPSDWGAREIAHWRDALAGLPDEVMIAPERPRGRTHGQNEKSVAHFLLPAERRRGLLELARATGASEFMVYQAVVAALLHKLGAGTDIAVGSPVAARVDEATSELVGLFANVIALRTDLTGDPALREIVDRSRDTVLDAFAHQEVPIERLVEAIKPTRSAFRNPFYQNTLHFRGEDWVRAGRALVDSGTTSVEVIPLDLDVSLLDLDIAMAVTPAGEVAVRTVANAELFDSHLVTLIADALRATLDAFATEPDSAISTLEVLPAESLAALLTPPPVEHNEEPSPAPAVAGSAETEAALISILEELLEITGVERDDNFFALGGDSIIAIKWSAQAAKQGLALTPAMVFECMTIGDLAAAVDSTDAPAEPASDQPEPEYTPMSASGLSAEALSDLTAAWQQN</sequence>
<dbReference type="SUPFAM" id="SSF47336">
    <property type="entry name" value="ACP-like"/>
    <property type="match status" value="2"/>
</dbReference>
<dbReference type="SUPFAM" id="SSF52777">
    <property type="entry name" value="CoA-dependent acyltransferases"/>
    <property type="match status" value="4"/>
</dbReference>
<accession>A0A1X2ENP1</accession>
<dbReference type="PROSITE" id="PS50075">
    <property type="entry name" value="CARRIER"/>
    <property type="match status" value="2"/>
</dbReference>
<dbReference type="GO" id="GO:0003824">
    <property type="term" value="F:catalytic activity"/>
    <property type="evidence" value="ECO:0007669"/>
    <property type="project" value="InterPro"/>
</dbReference>
<dbReference type="InterPro" id="IPR010071">
    <property type="entry name" value="AA_adenyl_dom"/>
</dbReference>
<dbReference type="SMART" id="SM01294">
    <property type="entry name" value="PKS_PP_betabranch"/>
    <property type="match status" value="1"/>
</dbReference>
<dbReference type="GO" id="GO:0005829">
    <property type="term" value="C:cytosol"/>
    <property type="evidence" value="ECO:0007669"/>
    <property type="project" value="TreeGrafter"/>
</dbReference>
<dbReference type="OrthoDB" id="2472181at2"/>
<dbReference type="InterPro" id="IPR036736">
    <property type="entry name" value="ACP-like_sf"/>
</dbReference>
<dbReference type="InterPro" id="IPR045851">
    <property type="entry name" value="AMP-bd_C_sf"/>
</dbReference>
<keyword evidence="7" id="KW-1185">Reference proteome</keyword>
<evidence type="ECO:0000256" key="2">
    <source>
        <dbReference type="ARBA" id="ARBA00022450"/>
    </source>
</evidence>
<dbReference type="InterPro" id="IPR001242">
    <property type="entry name" value="Condensation_dom"/>
</dbReference>
<dbReference type="SUPFAM" id="SSF56801">
    <property type="entry name" value="Acetyl-CoA synthetase-like"/>
    <property type="match status" value="1"/>
</dbReference>
<feature type="domain" description="Carrier" evidence="5">
    <location>
        <begin position="983"/>
        <end position="1058"/>
    </location>
</feature>
<dbReference type="InterPro" id="IPR006162">
    <property type="entry name" value="Ppantetheine_attach_site"/>
</dbReference>
<evidence type="ECO:0000313" key="7">
    <source>
        <dbReference type="Proteomes" id="UP000193090"/>
    </source>
</evidence>
<dbReference type="InterPro" id="IPR020845">
    <property type="entry name" value="AMP-binding_CS"/>
</dbReference>
<gene>
    <name evidence="6" type="ORF">AWC30_00770</name>
</gene>
<dbReference type="Pfam" id="PF13193">
    <property type="entry name" value="AMP-binding_C"/>
    <property type="match status" value="1"/>
</dbReference>
<feature type="domain" description="Carrier" evidence="5">
    <location>
        <begin position="1566"/>
        <end position="1640"/>
    </location>
</feature>
<comment type="cofactor">
    <cofactor evidence="1">
        <name>pantetheine 4'-phosphate</name>
        <dbReference type="ChEBI" id="CHEBI:47942"/>
    </cofactor>
</comment>
<dbReference type="Gene3D" id="3.30.300.30">
    <property type="match status" value="1"/>
</dbReference>
<dbReference type="UniPathway" id="UPA00011"/>
<dbReference type="PANTHER" id="PTHR45527:SF1">
    <property type="entry name" value="FATTY ACID SYNTHASE"/>
    <property type="match status" value="1"/>
</dbReference>
<dbReference type="PANTHER" id="PTHR45527">
    <property type="entry name" value="NONRIBOSOMAL PEPTIDE SYNTHETASE"/>
    <property type="match status" value="1"/>
</dbReference>
<feature type="region of interest" description="Disordered" evidence="4">
    <location>
        <begin position="1638"/>
        <end position="1660"/>
    </location>
</feature>
<dbReference type="Gene3D" id="3.30.559.30">
    <property type="entry name" value="Nonribosomal peptide synthetase, condensation domain"/>
    <property type="match status" value="2"/>
</dbReference>
<dbReference type="GO" id="GO:0043041">
    <property type="term" value="P:amino acid activation for nonribosomal peptide biosynthetic process"/>
    <property type="evidence" value="ECO:0007669"/>
    <property type="project" value="TreeGrafter"/>
</dbReference>
<protein>
    <submittedName>
        <fullName evidence="6">Non-ribosomal peptide synthetase</fullName>
    </submittedName>
</protein>
<dbReference type="Proteomes" id="UP000193090">
    <property type="component" value="Unassembled WGS sequence"/>
</dbReference>
<dbReference type="InterPro" id="IPR023213">
    <property type="entry name" value="CAT-like_dom_sf"/>
</dbReference>
<dbReference type="SMART" id="SM00823">
    <property type="entry name" value="PKS_PP"/>
    <property type="match status" value="2"/>
</dbReference>
<dbReference type="InterPro" id="IPR000873">
    <property type="entry name" value="AMP-dep_synth/lig_dom"/>
</dbReference>
<dbReference type="InterPro" id="IPR009081">
    <property type="entry name" value="PP-bd_ACP"/>
</dbReference>
<keyword evidence="2" id="KW-0596">Phosphopantetheine</keyword>
<reference evidence="6 7" key="1">
    <citation type="submission" date="2016-01" db="EMBL/GenBank/DDBJ databases">
        <title>The new phylogeny of the genus Mycobacterium.</title>
        <authorList>
            <person name="Tarcisio F."/>
            <person name="Conor M."/>
            <person name="Antonella G."/>
            <person name="Elisabetta G."/>
            <person name="Giulia F.S."/>
            <person name="Sara T."/>
            <person name="Anna F."/>
            <person name="Clotilde B."/>
            <person name="Roberto B."/>
            <person name="Veronica D.S."/>
            <person name="Fabio R."/>
            <person name="Monica P."/>
            <person name="Olivier J."/>
            <person name="Enrico T."/>
            <person name="Nicola S."/>
        </authorList>
    </citation>
    <scope>NUCLEOTIDE SEQUENCE [LARGE SCALE GENOMIC DNA]</scope>
    <source>
        <strain evidence="6 7">DSM 44153</strain>
    </source>
</reference>
<dbReference type="PROSITE" id="PS00455">
    <property type="entry name" value="AMP_BINDING"/>
    <property type="match status" value="1"/>
</dbReference>
<evidence type="ECO:0000259" key="5">
    <source>
        <dbReference type="PROSITE" id="PS50075"/>
    </source>
</evidence>
<proteinExistence type="predicted"/>
<dbReference type="GO" id="GO:0008610">
    <property type="term" value="P:lipid biosynthetic process"/>
    <property type="evidence" value="ECO:0007669"/>
    <property type="project" value="UniProtKB-ARBA"/>
</dbReference>
<dbReference type="RefSeq" id="WP_085108917.1">
    <property type="nucleotide sequence ID" value="NZ_JACKSN010000111.1"/>
</dbReference>
<keyword evidence="3" id="KW-0597">Phosphoprotein</keyword>